<keyword evidence="1" id="KW-1133">Transmembrane helix</keyword>
<feature type="transmembrane region" description="Helical" evidence="1">
    <location>
        <begin position="87"/>
        <end position="108"/>
    </location>
</feature>
<evidence type="ECO:0008006" key="3">
    <source>
        <dbReference type="Google" id="ProtNLM"/>
    </source>
</evidence>
<name>A0A6C0LVW8_9ZZZZ</name>
<protein>
    <recommendedName>
        <fullName evidence="3">SMODS and SLOG-associating 2TM effector domain-containing protein</fullName>
    </recommendedName>
</protein>
<evidence type="ECO:0000313" key="2">
    <source>
        <dbReference type="EMBL" id="QHU34148.1"/>
    </source>
</evidence>
<feature type="transmembrane region" description="Helical" evidence="1">
    <location>
        <begin position="55"/>
        <end position="75"/>
    </location>
</feature>
<evidence type="ECO:0000256" key="1">
    <source>
        <dbReference type="SAM" id="Phobius"/>
    </source>
</evidence>
<keyword evidence="1" id="KW-0812">Transmembrane</keyword>
<organism evidence="2">
    <name type="scientific">viral metagenome</name>
    <dbReference type="NCBI Taxonomy" id="1070528"/>
    <lineage>
        <taxon>unclassified sequences</taxon>
        <taxon>metagenomes</taxon>
        <taxon>organismal metagenomes</taxon>
    </lineage>
</organism>
<accession>A0A6C0LVW8</accession>
<reference evidence="2" key="1">
    <citation type="journal article" date="2020" name="Nature">
        <title>Giant virus diversity and host interactions through global metagenomics.</title>
        <authorList>
            <person name="Schulz F."/>
            <person name="Roux S."/>
            <person name="Paez-Espino D."/>
            <person name="Jungbluth S."/>
            <person name="Walsh D.A."/>
            <person name="Denef V.J."/>
            <person name="McMahon K.D."/>
            <person name="Konstantinidis K.T."/>
            <person name="Eloe-Fadrosh E.A."/>
            <person name="Kyrpides N.C."/>
            <person name="Woyke T."/>
        </authorList>
    </citation>
    <scope>NUCLEOTIDE SEQUENCE</scope>
    <source>
        <strain evidence="2">GVMAG-S-1016713-123</strain>
    </source>
</reference>
<dbReference type="NCBIfam" id="NF033632">
    <property type="entry name" value="SLATT_4"/>
    <property type="match status" value="1"/>
</dbReference>
<sequence length="346" mass="40569">MESRASDSTNDQAITNMVINGWTEHHEDIFLEWADKAMCYRWLHSRSFNVYSRRAAYYTIPVIIMSTITGTANFAQDKFPEKYKVMAQMSIGAINIIAGILTTIAQYFKINELNESHRASSISWSKFYQNIKVEMSKDPSERKKPSDMLNHYKEEFDRLLEISPTIDDSIIHEFKKKFGKKDKGTYHSDTINHKYQSQVKDIIDNNELDQTALDSSIDDLFENYLVEMNKFAKQNSKNKFNYLKKPDICDELISISENKRDWYKVVDGPKQTILYDSPEMVDRATKRKEEEIYHLQISKFVDEYRTLKGQYPLLEDIIDNKRDDIPIEILRSISISVLKSHYSEIV</sequence>
<dbReference type="AlphaFoldDB" id="A0A6C0LVW8"/>
<keyword evidence="1" id="KW-0472">Membrane</keyword>
<proteinExistence type="predicted"/>
<dbReference type="EMBL" id="MN740567">
    <property type="protein sequence ID" value="QHU34148.1"/>
    <property type="molecule type" value="Genomic_DNA"/>
</dbReference>